<keyword evidence="2" id="KW-1185">Reference proteome</keyword>
<sequence>MKNIFYSIALGAAILSASSCKKFDNYDGPDQTLQGTIIDVNTNKPMQSDLSGDAGGSAGTRIKLLETSWSSNPTPLYLATKIDGTYINTKVFAATYNISAEGAFVPLVQPAATPPVDQSQNVEVKGGTTTVNFTVEPLLEVEWVGTPVLNANGSITAQAKITRGTTKTAFQGNLTDVWLYTSPYPYIGSNTNSYDTRYATHLTYSGTTGTALLGTTITITTSLSSGALPKKDWYIRLAARTDYGSKLYNFSDIKLVVVQ</sequence>
<evidence type="ECO:0000313" key="2">
    <source>
        <dbReference type="Proteomes" id="UP000632774"/>
    </source>
</evidence>
<dbReference type="Gene3D" id="2.60.40.2060">
    <property type="match status" value="1"/>
</dbReference>
<proteinExistence type="predicted"/>
<dbReference type="RefSeq" id="WP_194107035.1">
    <property type="nucleotide sequence ID" value="NZ_JADFFM010000002.1"/>
</dbReference>
<comment type="caution">
    <text evidence="1">The sequence shown here is derived from an EMBL/GenBank/DDBJ whole genome shotgun (WGS) entry which is preliminary data.</text>
</comment>
<name>A0ABR9XJM3_9SPHI</name>
<dbReference type="Proteomes" id="UP000632774">
    <property type="component" value="Unassembled WGS sequence"/>
</dbReference>
<dbReference type="EMBL" id="JADFFM010000002">
    <property type="protein sequence ID" value="MBE9667578.1"/>
    <property type="molecule type" value="Genomic_DNA"/>
</dbReference>
<reference evidence="1 2" key="1">
    <citation type="submission" date="2020-10" db="EMBL/GenBank/DDBJ databases">
        <title>Mucilaginibacter mali sp. nov., isolated from rhizosphere soil of apple orchard.</title>
        <authorList>
            <person name="Lee J.-S."/>
            <person name="Kim H.S."/>
            <person name="Kim J.-S."/>
        </authorList>
    </citation>
    <scope>NUCLEOTIDE SEQUENCE [LARGE SCALE GENOMIC DNA]</scope>
    <source>
        <strain evidence="1 2">KCTC 23157</strain>
    </source>
</reference>
<protein>
    <submittedName>
        <fullName evidence="1">DUF3823 domain-containing protein</fullName>
    </submittedName>
</protein>
<dbReference type="Gene3D" id="2.60.40.1120">
    <property type="entry name" value="Carboxypeptidase-like, regulatory domain"/>
    <property type="match status" value="1"/>
</dbReference>
<evidence type="ECO:0000313" key="1">
    <source>
        <dbReference type="EMBL" id="MBE9667578.1"/>
    </source>
</evidence>
<accession>A0ABR9XJM3</accession>
<dbReference type="PROSITE" id="PS51257">
    <property type="entry name" value="PROKAR_LIPOPROTEIN"/>
    <property type="match status" value="1"/>
</dbReference>
<gene>
    <name evidence="1" type="ORF">IRJ18_14485</name>
</gene>
<organism evidence="1 2">
    <name type="scientific">Mucilaginibacter boryungensis</name>
    <dbReference type="NCBI Taxonomy" id="768480"/>
    <lineage>
        <taxon>Bacteria</taxon>
        <taxon>Pseudomonadati</taxon>
        <taxon>Bacteroidota</taxon>
        <taxon>Sphingobacteriia</taxon>
        <taxon>Sphingobacteriales</taxon>
        <taxon>Sphingobacteriaceae</taxon>
        <taxon>Mucilaginibacter</taxon>
    </lineage>
</organism>